<gene>
    <name evidence="2" type="ORF">HPB51_029236</name>
</gene>
<sequence length="465" mass="50929">MAQANPRVQALNQFQRTRWDTNEVIARAFKQRNYLEQLYRTTTYIPGGAIGLQAHIIVARGAAILYRAEDIESLTLCLAVANGIAPGLTHLPVEAANARVVRCLVQFLQTEITKRGLVEVSEAKWVELTQPRSEQPPHPKGVLADIAWLPKARDQLKNMAVPDRVGDTDVAQILSALNLCGRRILTVEGVNTLYAAAFLGFAKKGHITARKLEAVLAQMQEEIGYTMSLTPQIIKDMWNYVGSHIPYDVLPQMFKTWEEATELPLRVRVTLQQAAWTGLTQYATILKMLDDHPEFPWAKIASLLPADWTAFITAVETVGNDPYYGFKRNVGDAAATKFLNLGYVAKEMVRKLGGREASAIAQYKGWISTPRSQAALDAIIQEWVPGSGGGPVVPDEQALTTLRNKLREARIQGPPRGEALMPAPAPQPTAADAQAGAAEVPVVPAQADEQHSPRQSGRGRSGAQP</sequence>
<keyword evidence="3" id="KW-1185">Reference proteome</keyword>
<evidence type="ECO:0000256" key="1">
    <source>
        <dbReference type="SAM" id="MobiDB-lite"/>
    </source>
</evidence>
<feature type="compositionally biased region" description="Low complexity" evidence="1">
    <location>
        <begin position="428"/>
        <end position="441"/>
    </location>
</feature>
<organism evidence="2 3">
    <name type="scientific">Rhipicephalus microplus</name>
    <name type="common">Cattle tick</name>
    <name type="synonym">Boophilus microplus</name>
    <dbReference type="NCBI Taxonomy" id="6941"/>
    <lineage>
        <taxon>Eukaryota</taxon>
        <taxon>Metazoa</taxon>
        <taxon>Ecdysozoa</taxon>
        <taxon>Arthropoda</taxon>
        <taxon>Chelicerata</taxon>
        <taxon>Arachnida</taxon>
        <taxon>Acari</taxon>
        <taxon>Parasitiformes</taxon>
        <taxon>Ixodida</taxon>
        <taxon>Ixodoidea</taxon>
        <taxon>Ixodidae</taxon>
        <taxon>Rhipicephalinae</taxon>
        <taxon>Rhipicephalus</taxon>
        <taxon>Boophilus</taxon>
    </lineage>
</organism>
<evidence type="ECO:0000313" key="2">
    <source>
        <dbReference type="EMBL" id="KAH7934418.1"/>
    </source>
</evidence>
<dbReference type="AlphaFoldDB" id="A0A9J6CVK1"/>
<accession>A0A9J6CVK1</accession>
<feature type="region of interest" description="Disordered" evidence="1">
    <location>
        <begin position="410"/>
        <end position="465"/>
    </location>
</feature>
<dbReference type="EMBL" id="JABSTU010006481">
    <property type="protein sequence ID" value="KAH7934418.1"/>
    <property type="molecule type" value="Genomic_DNA"/>
</dbReference>
<proteinExistence type="predicted"/>
<dbReference type="Proteomes" id="UP000821866">
    <property type="component" value="Unassembled WGS sequence"/>
</dbReference>
<comment type="caution">
    <text evidence="2">The sequence shown here is derived from an EMBL/GenBank/DDBJ whole genome shotgun (WGS) entry which is preliminary data.</text>
</comment>
<reference evidence="2" key="2">
    <citation type="submission" date="2021-09" db="EMBL/GenBank/DDBJ databases">
        <authorList>
            <person name="Jia N."/>
            <person name="Wang J."/>
            <person name="Shi W."/>
            <person name="Du L."/>
            <person name="Sun Y."/>
            <person name="Zhan W."/>
            <person name="Jiang J."/>
            <person name="Wang Q."/>
            <person name="Zhang B."/>
            <person name="Ji P."/>
            <person name="Sakyi L.B."/>
            <person name="Cui X."/>
            <person name="Yuan T."/>
            <person name="Jiang B."/>
            <person name="Yang W."/>
            <person name="Lam T.T.-Y."/>
            <person name="Chang Q."/>
            <person name="Ding S."/>
            <person name="Wang X."/>
            <person name="Zhu J."/>
            <person name="Ruan X."/>
            <person name="Zhao L."/>
            <person name="Wei J."/>
            <person name="Que T."/>
            <person name="Du C."/>
            <person name="Cheng J."/>
            <person name="Dai P."/>
            <person name="Han X."/>
            <person name="Huang E."/>
            <person name="Gao Y."/>
            <person name="Liu J."/>
            <person name="Shao H."/>
            <person name="Ye R."/>
            <person name="Li L."/>
            <person name="Wei W."/>
            <person name="Wang X."/>
            <person name="Wang C."/>
            <person name="Huo Q."/>
            <person name="Li W."/>
            <person name="Guo W."/>
            <person name="Chen H."/>
            <person name="Chen S."/>
            <person name="Zhou L."/>
            <person name="Zhou L."/>
            <person name="Ni X."/>
            <person name="Tian J."/>
            <person name="Zhou Y."/>
            <person name="Sheng Y."/>
            <person name="Liu T."/>
            <person name="Pan Y."/>
            <person name="Xia L."/>
            <person name="Li J."/>
            <person name="Zhao F."/>
            <person name="Cao W."/>
        </authorList>
    </citation>
    <scope>NUCLEOTIDE SEQUENCE</scope>
    <source>
        <strain evidence="2">Rmic-2018</strain>
        <tissue evidence="2">Larvae</tissue>
    </source>
</reference>
<reference evidence="2" key="1">
    <citation type="journal article" date="2020" name="Cell">
        <title>Large-Scale Comparative Analyses of Tick Genomes Elucidate Their Genetic Diversity and Vector Capacities.</title>
        <authorList>
            <consortium name="Tick Genome and Microbiome Consortium (TIGMIC)"/>
            <person name="Jia N."/>
            <person name="Wang J."/>
            <person name="Shi W."/>
            <person name="Du L."/>
            <person name="Sun Y."/>
            <person name="Zhan W."/>
            <person name="Jiang J.F."/>
            <person name="Wang Q."/>
            <person name="Zhang B."/>
            <person name="Ji P."/>
            <person name="Bell-Sakyi L."/>
            <person name="Cui X.M."/>
            <person name="Yuan T.T."/>
            <person name="Jiang B.G."/>
            <person name="Yang W.F."/>
            <person name="Lam T.T."/>
            <person name="Chang Q.C."/>
            <person name="Ding S.J."/>
            <person name="Wang X.J."/>
            <person name="Zhu J.G."/>
            <person name="Ruan X.D."/>
            <person name="Zhao L."/>
            <person name="Wei J.T."/>
            <person name="Ye R.Z."/>
            <person name="Que T.C."/>
            <person name="Du C.H."/>
            <person name="Zhou Y.H."/>
            <person name="Cheng J.X."/>
            <person name="Dai P.F."/>
            <person name="Guo W.B."/>
            <person name="Han X.H."/>
            <person name="Huang E.J."/>
            <person name="Li L.F."/>
            <person name="Wei W."/>
            <person name="Gao Y.C."/>
            <person name="Liu J.Z."/>
            <person name="Shao H.Z."/>
            <person name="Wang X."/>
            <person name="Wang C.C."/>
            <person name="Yang T.C."/>
            <person name="Huo Q.B."/>
            <person name="Li W."/>
            <person name="Chen H.Y."/>
            <person name="Chen S.E."/>
            <person name="Zhou L.G."/>
            <person name="Ni X.B."/>
            <person name="Tian J.H."/>
            <person name="Sheng Y."/>
            <person name="Liu T."/>
            <person name="Pan Y.S."/>
            <person name="Xia L.Y."/>
            <person name="Li J."/>
            <person name="Zhao F."/>
            <person name="Cao W.C."/>
        </authorList>
    </citation>
    <scope>NUCLEOTIDE SEQUENCE</scope>
    <source>
        <strain evidence="2">Rmic-2018</strain>
    </source>
</reference>
<evidence type="ECO:0000313" key="3">
    <source>
        <dbReference type="Proteomes" id="UP000821866"/>
    </source>
</evidence>
<name>A0A9J6CVK1_RHIMP</name>
<protein>
    <submittedName>
        <fullName evidence="2">Uncharacterized protein</fullName>
    </submittedName>
</protein>